<gene>
    <name evidence="2" type="ORF">ABIF29_009251</name>
</gene>
<feature type="region of interest" description="Disordered" evidence="1">
    <location>
        <begin position="172"/>
        <end position="195"/>
    </location>
</feature>
<protein>
    <recommendedName>
        <fullName evidence="4">GIY-YIG nuclease family protein</fullName>
    </recommendedName>
</protein>
<dbReference type="EMBL" id="JBGBZA010000002">
    <property type="protein sequence ID" value="MEY9322452.1"/>
    <property type="molecule type" value="Genomic_DNA"/>
</dbReference>
<reference evidence="2 3" key="1">
    <citation type="submission" date="2024-07" db="EMBL/GenBank/DDBJ databases">
        <title>Genomic Encyclopedia of Type Strains, Phase V (KMG-V): Genome sequencing to study the core and pangenomes of soil and plant-associated prokaryotes.</title>
        <authorList>
            <person name="Whitman W."/>
        </authorList>
    </citation>
    <scope>NUCLEOTIDE SEQUENCE [LARGE SCALE GENOMIC DNA]</scope>
    <source>
        <strain evidence="2 3">USDA 415</strain>
    </source>
</reference>
<sequence length="314" mass="33338">MPTSDSNPSTDCPSSAVIHRPFGGVRGYRRISDRATRLVVHAFPMSDLPTVGAAGLLSTCGAYVLTDGETAYLGESRRPSRRLSEHAADPGKAFARECFVVCGCDKLLAVDLQFRLTRLALEAGVVKVWKGTNPPEPDVTDAERATHDRIAADALRLLHDVGCQIFHPAREAGTAAQAGTPPPAEVPTDESTDPLDCEPMAIGVSTVPLGSQEFELRYGGLFARGYWAAGRFVVSAGSEVRLAINDSAPALTRSRRDELFAAGVLAPVPGVGDRRRLMVAISFPSTSIAAKVLAGAHSAGKWVPRDPTQAVWLA</sequence>
<organism evidence="2 3">
    <name type="scientific">Bradyrhizobium elkanii</name>
    <dbReference type="NCBI Taxonomy" id="29448"/>
    <lineage>
        <taxon>Bacteria</taxon>
        <taxon>Pseudomonadati</taxon>
        <taxon>Pseudomonadota</taxon>
        <taxon>Alphaproteobacteria</taxon>
        <taxon>Hyphomicrobiales</taxon>
        <taxon>Nitrobacteraceae</taxon>
        <taxon>Bradyrhizobium</taxon>
    </lineage>
</organism>
<evidence type="ECO:0008006" key="4">
    <source>
        <dbReference type="Google" id="ProtNLM"/>
    </source>
</evidence>
<evidence type="ECO:0000256" key="1">
    <source>
        <dbReference type="SAM" id="MobiDB-lite"/>
    </source>
</evidence>
<evidence type="ECO:0000313" key="2">
    <source>
        <dbReference type="EMBL" id="MEY9322452.1"/>
    </source>
</evidence>
<dbReference type="RefSeq" id="WP_016847862.1">
    <property type="nucleotide sequence ID" value="NZ_CP126004.1"/>
</dbReference>
<evidence type="ECO:0000313" key="3">
    <source>
        <dbReference type="Proteomes" id="UP001565471"/>
    </source>
</evidence>
<dbReference type="Proteomes" id="UP001565471">
    <property type="component" value="Unassembled WGS sequence"/>
</dbReference>
<proteinExistence type="predicted"/>
<name>A0ABV4FG34_BRAEL</name>
<accession>A0ABV4FG34</accession>
<comment type="caution">
    <text evidence="2">The sequence shown here is derived from an EMBL/GenBank/DDBJ whole genome shotgun (WGS) entry which is preliminary data.</text>
</comment>
<keyword evidence="3" id="KW-1185">Reference proteome</keyword>